<evidence type="ECO:0000256" key="4">
    <source>
        <dbReference type="ARBA" id="ARBA00022840"/>
    </source>
</evidence>
<dbReference type="SMART" id="SM00129">
    <property type="entry name" value="KISc"/>
    <property type="match status" value="1"/>
</dbReference>
<keyword evidence="3 6" id="KW-0547">Nucleotide-binding</keyword>
<feature type="region of interest" description="Disordered" evidence="8">
    <location>
        <begin position="582"/>
        <end position="603"/>
    </location>
</feature>
<evidence type="ECO:0000313" key="11">
    <source>
        <dbReference type="Proteomes" id="UP001281761"/>
    </source>
</evidence>
<evidence type="ECO:0000256" key="5">
    <source>
        <dbReference type="ARBA" id="ARBA00023054"/>
    </source>
</evidence>
<reference evidence="10 11" key="1">
    <citation type="journal article" date="2022" name="bioRxiv">
        <title>Genomics of Preaxostyla Flagellates Illuminates Evolutionary Transitions and the Path Towards Mitochondrial Loss.</title>
        <authorList>
            <person name="Novak L.V.F."/>
            <person name="Treitli S.C."/>
            <person name="Pyrih J."/>
            <person name="Halakuc P."/>
            <person name="Pipaliya S.V."/>
            <person name="Vacek V."/>
            <person name="Brzon O."/>
            <person name="Soukal P."/>
            <person name="Eme L."/>
            <person name="Dacks J.B."/>
            <person name="Karnkowska A."/>
            <person name="Elias M."/>
            <person name="Hampl V."/>
        </authorList>
    </citation>
    <scope>NUCLEOTIDE SEQUENCE [LARGE SCALE GENOMIC DNA]</scope>
    <source>
        <strain evidence="10">NAU3</strain>
        <tissue evidence="10">Gut</tissue>
    </source>
</reference>
<feature type="binding site" evidence="6">
    <location>
        <begin position="89"/>
        <end position="96"/>
    </location>
    <ligand>
        <name>ATP</name>
        <dbReference type="ChEBI" id="CHEBI:30616"/>
    </ligand>
</feature>
<comment type="subcellular location">
    <subcellularLocation>
        <location evidence="1">Cytoplasm</location>
    </subcellularLocation>
</comment>
<evidence type="ECO:0000256" key="6">
    <source>
        <dbReference type="PROSITE-ProRule" id="PRU00283"/>
    </source>
</evidence>
<feature type="compositionally biased region" description="Basic and acidic residues" evidence="8">
    <location>
        <begin position="1126"/>
        <end position="1143"/>
    </location>
</feature>
<dbReference type="Pfam" id="PF00225">
    <property type="entry name" value="Kinesin"/>
    <property type="match status" value="1"/>
</dbReference>
<sequence>MTNTKGNVIVVSRFRPLNRLELSKDGTVCVETSKDQKSVTLHMPNENKDFSFDHVFPLSSKQPEVYNVCAQEILDGVFNGINGTILAYGQTSSGKTHTMMGPDNSTEKTTGIIPRLAHSIFERVASMNSEFDSTIRVSFVEIYQERIRDLIDNKRTNLDIRESKEKGIYIDGVSERLCEDYPGFMKWLKIGEGNRKTASTGMNERSSRSHSVLMIRLEQKSFATESIKTSRLYLVDLAGSEKVRQTGAEGRQLEEAKKINWSLSALGNVINSLTDGKSTHIPYRDSKLTRILQETFGGNSRTVLIVCASGSSTNAQETLSTLRFGERAKKVRNSVTVNEEKSPQELKRMLERAEEELRILRLELSTQRDGRKSDGAAGEEEGKSEENELLRAEINRLREENLNLEQAREREENEKNRLQDEVVNKESELRGKEEEREEEERRRMELEAEKGSLLTQIYEMKKERTDLDREIIGWKEEGRRFGVREKELELSVKVLEERVMWMESEEKRKAEEKEKKEKEGPAGIEDSEIGIEIRRDTDTKIIDGMDHFLGLGLNESVARLHSSQMMITSSPQKRKMEIGMERGEEREWSEMEGEEMKRREDERRQIEKYSIVELREIVAGLVMEKREREKDDKRKEEERREIDAKSADERLKEDERKEKEREREERIKKEEETLKMEIQELQHQNSLLQYQISQEQQRLSQFVVATTQTDTSLSPSLSKSENEEEHSQRAEIDQNRESVVIGTQTEAHLASSLSQSQAEEERANRAELEALRESVIAAEERSDELTFVLDGMKEENKEIRTKMKRIASVMKEREEQWRKEHAQQRAHIRRLEDTLLATQEELVLNVNAVEAKEREMKEREAIYQSDIAERCNKVMQLEMTLDSSREAIDLLTESNELLQQTGKKIERKKRLSEKELFEVEMIGVMNRLKKRIGRLEMSLGQLSGVHVEVCRLNGCLRKEVWLWEEKEKVNQTKLEAMEERLKEIVGREKTLALEWDSQKAELEKRVSVLCDGLVSGREWWEVFDELSLLTSDTIVPNVGNVNNGRDSVGMDGSEEESGRDGNTNGGEEGGSGREDRQKKERDGGRREKEEEWRTKTHRRDEKIGSFTEAMFAMAETMNSHRNPKSVKTEPEEIDSEKEAEIDRWVGASSLESSP</sequence>
<feature type="compositionally biased region" description="Polar residues" evidence="8">
    <location>
        <begin position="709"/>
        <end position="719"/>
    </location>
</feature>
<dbReference type="InterPro" id="IPR019821">
    <property type="entry name" value="Kinesin_motor_CS"/>
</dbReference>
<feature type="compositionally biased region" description="Polar residues" evidence="8">
    <location>
        <begin position="1035"/>
        <end position="1045"/>
    </location>
</feature>
<evidence type="ECO:0000256" key="8">
    <source>
        <dbReference type="SAM" id="MobiDB-lite"/>
    </source>
</evidence>
<dbReference type="Proteomes" id="UP001281761">
    <property type="component" value="Unassembled WGS sequence"/>
</dbReference>
<keyword evidence="2" id="KW-0963">Cytoplasm</keyword>
<gene>
    <name evidence="10" type="ORF">BLNAU_16282</name>
</gene>
<dbReference type="PROSITE" id="PS00411">
    <property type="entry name" value="KINESIN_MOTOR_1"/>
    <property type="match status" value="1"/>
</dbReference>
<name>A0ABQ9XDL5_9EUKA</name>
<keyword evidence="6" id="KW-0505">Motor protein</keyword>
<dbReference type="InterPro" id="IPR001752">
    <property type="entry name" value="Kinesin_motor_dom"/>
</dbReference>
<dbReference type="SUPFAM" id="SSF52540">
    <property type="entry name" value="P-loop containing nucleoside triphosphate hydrolases"/>
    <property type="match status" value="1"/>
</dbReference>
<dbReference type="PROSITE" id="PS50067">
    <property type="entry name" value="KINESIN_MOTOR_2"/>
    <property type="match status" value="1"/>
</dbReference>
<feature type="compositionally biased region" description="Basic and acidic residues" evidence="8">
    <location>
        <begin position="505"/>
        <end position="520"/>
    </location>
</feature>
<keyword evidence="5 7" id="KW-0175">Coiled coil</keyword>
<accession>A0ABQ9XDL5</accession>
<evidence type="ECO:0000256" key="1">
    <source>
        <dbReference type="ARBA" id="ARBA00004496"/>
    </source>
</evidence>
<feature type="region of interest" description="Disordered" evidence="8">
    <location>
        <begin position="626"/>
        <end position="666"/>
    </location>
</feature>
<dbReference type="PANTHER" id="PTHR47969:SF15">
    <property type="entry name" value="CHROMOSOME-ASSOCIATED KINESIN KIF4A-RELATED"/>
    <property type="match status" value="1"/>
</dbReference>
<dbReference type="EMBL" id="JARBJD010000169">
    <property type="protein sequence ID" value="KAK2948747.1"/>
    <property type="molecule type" value="Genomic_DNA"/>
</dbReference>
<evidence type="ECO:0000256" key="3">
    <source>
        <dbReference type="ARBA" id="ARBA00022741"/>
    </source>
</evidence>
<dbReference type="PANTHER" id="PTHR47969">
    <property type="entry name" value="CHROMOSOME-ASSOCIATED KINESIN KIF4A-RELATED"/>
    <property type="match status" value="1"/>
</dbReference>
<feature type="region of interest" description="Disordered" evidence="8">
    <location>
        <begin position="367"/>
        <end position="387"/>
    </location>
</feature>
<dbReference type="PRINTS" id="PR00380">
    <property type="entry name" value="KINESINHEAVY"/>
</dbReference>
<keyword evidence="4 6" id="KW-0067">ATP-binding</keyword>
<feature type="region of interest" description="Disordered" evidence="8">
    <location>
        <begin position="505"/>
        <end position="526"/>
    </location>
</feature>
<evidence type="ECO:0000313" key="10">
    <source>
        <dbReference type="EMBL" id="KAK2948747.1"/>
    </source>
</evidence>
<feature type="region of interest" description="Disordered" evidence="8">
    <location>
        <begin position="1035"/>
        <end position="1154"/>
    </location>
</feature>
<protein>
    <submittedName>
        <fullName evidence="10">Kinesin heavy chain</fullName>
    </submittedName>
</protein>
<comment type="caution">
    <text evidence="10">The sequence shown here is derived from an EMBL/GenBank/DDBJ whole genome shotgun (WGS) entry which is preliminary data.</text>
</comment>
<dbReference type="InterPro" id="IPR027640">
    <property type="entry name" value="Kinesin-like_fam"/>
</dbReference>
<dbReference type="Gene3D" id="3.40.850.10">
    <property type="entry name" value="Kinesin motor domain"/>
    <property type="match status" value="1"/>
</dbReference>
<feature type="coiled-coil region" evidence="7">
    <location>
        <begin position="758"/>
        <end position="841"/>
    </location>
</feature>
<feature type="compositionally biased region" description="Basic and acidic residues" evidence="8">
    <location>
        <begin position="725"/>
        <end position="736"/>
    </location>
</feature>
<feature type="compositionally biased region" description="Basic and acidic residues" evidence="8">
    <location>
        <begin position="1070"/>
        <end position="1103"/>
    </location>
</feature>
<dbReference type="InterPro" id="IPR027417">
    <property type="entry name" value="P-loop_NTPase"/>
</dbReference>
<feature type="region of interest" description="Disordered" evidence="8">
    <location>
        <begin position="405"/>
        <end position="444"/>
    </location>
</feature>
<proteinExistence type="inferred from homology"/>
<evidence type="ECO:0000256" key="7">
    <source>
        <dbReference type="SAM" id="Coils"/>
    </source>
</evidence>
<feature type="domain" description="Kinesin motor" evidence="9">
    <location>
        <begin position="7"/>
        <end position="331"/>
    </location>
</feature>
<keyword evidence="11" id="KW-1185">Reference proteome</keyword>
<organism evidence="10 11">
    <name type="scientific">Blattamonas nauphoetae</name>
    <dbReference type="NCBI Taxonomy" id="2049346"/>
    <lineage>
        <taxon>Eukaryota</taxon>
        <taxon>Metamonada</taxon>
        <taxon>Preaxostyla</taxon>
        <taxon>Oxymonadida</taxon>
        <taxon>Blattamonas</taxon>
    </lineage>
</organism>
<feature type="region of interest" description="Disordered" evidence="8">
    <location>
        <begin position="709"/>
        <end position="737"/>
    </location>
</feature>
<evidence type="ECO:0000259" key="9">
    <source>
        <dbReference type="PROSITE" id="PS50067"/>
    </source>
</evidence>
<comment type="similarity">
    <text evidence="6">Belongs to the TRAFAC class myosin-kinesin ATPase superfamily. Kinesin family.</text>
</comment>
<dbReference type="InterPro" id="IPR036961">
    <property type="entry name" value="Kinesin_motor_dom_sf"/>
</dbReference>
<evidence type="ECO:0000256" key="2">
    <source>
        <dbReference type="ARBA" id="ARBA00022490"/>
    </source>
</evidence>